<dbReference type="SUPFAM" id="SSF52200">
    <property type="entry name" value="Toll/Interleukin receptor TIR domain"/>
    <property type="match status" value="1"/>
</dbReference>
<gene>
    <name evidence="4" type="ORF">CVLEPA_LOCUS15646</name>
</gene>
<dbReference type="InterPro" id="IPR015915">
    <property type="entry name" value="Kelch-typ_b-propeller"/>
</dbReference>
<dbReference type="PANTHER" id="PTHR45632">
    <property type="entry name" value="LD33804P"/>
    <property type="match status" value="1"/>
</dbReference>
<dbReference type="InterPro" id="IPR006652">
    <property type="entry name" value="Kelch_1"/>
</dbReference>
<proteinExistence type="predicted"/>
<accession>A0ABP0FYK2</accession>
<dbReference type="SUPFAM" id="SSF117281">
    <property type="entry name" value="Kelch motif"/>
    <property type="match status" value="1"/>
</dbReference>
<sequence length="491" mass="54702">MASQNNSNQDKHIMISYNWKDSKELADKINDRLCDAGYNVWMDKGQMKGDIYEKMAQGVRNSHVLLMFMSYNYEKSQHCKREASLAADMDITVIPIRVQHGYEPGDRLRLLTAGQYYHDFSKGSFIDNYNELLDAIKAMDGIEVTRKAKTSIPAQIVKVPENFELLQFSQLSIPSTSNKRQRFQQLSIPKALPQPGNVPRIHSIGGRLTMQKVVDVINVSEAHSRVFPDLPVKKLAHCCTVLNDKDVYAIGGSTDGKDASATKQVCLLDLKKKALKWKEVAPMKVPRCALAAAVTVNGKIYVVGGANEKEDQLSSGEYYTPASNKWADISPMKQPRCRLAVVACKEYVYAMGGFGNDEFLSSVERFHPRNNLWKKVPSMKVPRRWLAAVALNDSHIYAIGGRSGVDEATTTQKSVERFNVSTNKWADVGEMNVGRACHAACVLQGKIYVSGGLDKDGFVVKSVECYDPSTDKWTIIGETQDGLFHHALVPV</sequence>
<dbReference type="InterPro" id="IPR000157">
    <property type="entry name" value="TIR_dom"/>
</dbReference>
<dbReference type="EMBL" id="CAWYQH010000098">
    <property type="protein sequence ID" value="CAK8684667.1"/>
    <property type="molecule type" value="Genomic_DNA"/>
</dbReference>
<reference evidence="4 5" key="1">
    <citation type="submission" date="2024-02" db="EMBL/GenBank/DDBJ databases">
        <authorList>
            <person name="Daric V."/>
            <person name="Darras S."/>
        </authorList>
    </citation>
    <scope>NUCLEOTIDE SEQUENCE [LARGE SCALE GENOMIC DNA]</scope>
</reference>
<comment type="caution">
    <text evidence="4">The sequence shown here is derived from an EMBL/GenBank/DDBJ whole genome shotgun (WGS) entry which is preliminary data.</text>
</comment>
<dbReference type="PANTHER" id="PTHR45632:SF3">
    <property type="entry name" value="KELCH-LIKE PROTEIN 32"/>
    <property type="match status" value="1"/>
</dbReference>
<evidence type="ECO:0000256" key="2">
    <source>
        <dbReference type="ARBA" id="ARBA00022737"/>
    </source>
</evidence>
<dbReference type="InterPro" id="IPR035897">
    <property type="entry name" value="Toll_tir_struct_dom_sf"/>
</dbReference>
<evidence type="ECO:0000259" key="3">
    <source>
        <dbReference type="Pfam" id="PF13676"/>
    </source>
</evidence>
<dbReference type="Proteomes" id="UP001642483">
    <property type="component" value="Unassembled WGS sequence"/>
</dbReference>
<dbReference type="Pfam" id="PF24681">
    <property type="entry name" value="Kelch_KLHDC2_KLHL20_DRC7"/>
    <property type="match status" value="1"/>
</dbReference>
<dbReference type="Gene3D" id="2.120.10.80">
    <property type="entry name" value="Kelch-type beta propeller"/>
    <property type="match status" value="2"/>
</dbReference>
<feature type="domain" description="TIR" evidence="3">
    <location>
        <begin position="13"/>
        <end position="132"/>
    </location>
</feature>
<dbReference type="SMART" id="SM00612">
    <property type="entry name" value="Kelch"/>
    <property type="match status" value="5"/>
</dbReference>
<keyword evidence="5" id="KW-1185">Reference proteome</keyword>
<protein>
    <recommendedName>
        <fullName evidence="3">TIR domain-containing protein</fullName>
    </recommendedName>
</protein>
<evidence type="ECO:0000256" key="1">
    <source>
        <dbReference type="ARBA" id="ARBA00022441"/>
    </source>
</evidence>
<keyword evidence="2" id="KW-0677">Repeat</keyword>
<dbReference type="Pfam" id="PF13676">
    <property type="entry name" value="TIR_2"/>
    <property type="match status" value="1"/>
</dbReference>
<evidence type="ECO:0000313" key="4">
    <source>
        <dbReference type="EMBL" id="CAK8684667.1"/>
    </source>
</evidence>
<keyword evidence="1" id="KW-0880">Kelch repeat</keyword>
<dbReference type="PRINTS" id="PR00501">
    <property type="entry name" value="KELCHREPEAT"/>
</dbReference>
<dbReference type="Gene3D" id="3.40.50.10140">
    <property type="entry name" value="Toll/interleukin-1 receptor homology (TIR) domain"/>
    <property type="match status" value="1"/>
</dbReference>
<name>A0ABP0FYK2_CLALP</name>
<evidence type="ECO:0000313" key="5">
    <source>
        <dbReference type="Proteomes" id="UP001642483"/>
    </source>
</evidence>
<organism evidence="4 5">
    <name type="scientific">Clavelina lepadiformis</name>
    <name type="common">Light-bulb sea squirt</name>
    <name type="synonym">Ascidia lepadiformis</name>
    <dbReference type="NCBI Taxonomy" id="159417"/>
    <lineage>
        <taxon>Eukaryota</taxon>
        <taxon>Metazoa</taxon>
        <taxon>Chordata</taxon>
        <taxon>Tunicata</taxon>
        <taxon>Ascidiacea</taxon>
        <taxon>Aplousobranchia</taxon>
        <taxon>Clavelinidae</taxon>
        <taxon>Clavelina</taxon>
    </lineage>
</organism>